<evidence type="ECO:0000313" key="4">
    <source>
        <dbReference type="Proteomes" id="UP001589867"/>
    </source>
</evidence>
<name>A0ABV6M7C6_9ACTN</name>
<gene>
    <name evidence="3" type="ORF">ACFFIA_23370</name>
</gene>
<proteinExistence type="predicted"/>
<dbReference type="Pfam" id="PF00553">
    <property type="entry name" value="CBM_2"/>
    <property type="match status" value="1"/>
</dbReference>
<dbReference type="RefSeq" id="WP_377253763.1">
    <property type="nucleotide sequence ID" value="NZ_JBHLUH010000049.1"/>
</dbReference>
<dbReference type="InterPro" id="IPR008965">
    <property type="entry name" value="CBM2/CBM3_carb-bd_dom_sf"/>
</dbReference>
<feature type="signal peptide" evidence="1">
    <location>
        <begin position="1"/>
        <end position="20"/>
    </location>
</feature>
<dbReference type="Proteomes" id="UP001589867">
    <property type="component" value="Unassembled WGS sequence"/>
</dbReference>
<evidence type="ECO:0000313" key="3">
    <source>
        <dbReference type="EMBL" id="MFC0530606.1"/>
    </source>
</evidence>
<feature type="domain" description="CBM2" evidence="2">
    <location>
        <begin position="17"/>
        <end position="126"/>
    </location>
</feature>
<evidence type="ECO:0000256" key="1">
    <source>
        <dbReference type="SAM" id="SignalP"/>
    </source>
</evidence>
<organism evidence="3 4">
    <name type="scientific">Phytohabitans kaempferiae</name>
    <dbReference type="NCBI Taxonomy" id="1620943"/>
    <lineage>
        <taxon>Bacteria</taxon>
        <taxon>Bacillati</taxon>
        <taxon>Actinomycetota</taxon>
        <taxon>Actinomycetes</taxon>
        <taxon>Micromonosporales</taxon>
        <taxon>Micromonosporaceae</taxon>
    </lineage>
</organism>
<evidence type="ECO:0000259" key="2">
    <source>
        <dbReference type="PROSITE" id="PS51173"/>
    </source>
</evidence>
<comment type="caution">
    <text evidence="3">The sequence shown here is derived from an EMBL/GenBank/DDBJ whole genome shotgun (WGS) entry which is preliminary data.</text>
</comment>
<dbReference type="Gene3D" id="2.60.40.290">
    <property type="match status" value="1"/>
</dbReference>
<dbReference type="EMBL" id="JBHLUH010000049">
    <property type="protein sequence ID" value="MFC0530606.1"/>
    <property type="molecule type" value="Genomic_DNA"/>
</dbReference>
<keyword evidence="1" id="KW-0732">Signal</keyword>
<dbReference type="InterPro" id="IPR012291">
    <property type="entry name" value="CBM2_carb-bd_dom_sf"/>
</dbReference>
<reference evidence="3 4" key="1">
    <citation type="submission" date="2024-09" db="EMBL/GenBank/DDBJ databases">
        <authorList>
            <person name="Sun Q."/>
            <person name="Mori K."/>
        </authorList>
    </citation>
    <scope>NUCLEOTIDE SEQUENCE [LARGE SCALE GENOMIC DNA]</scope>
    <source>
        <strain evidence="3 4">TBRC 3947</strain>
    </source>
</reference>
<keyword evidence="4" id="KW-1185">Reference proteome</keyword>
<dbReference type="InterPro" id="IPR001919">
    <property type="entry name" value="CBD2"/>
</dbReference>
<protein>
    <submittedName>
        <fullName evidence="3">Cellulose binding domain-containing protein</fullName>
    </submittedName>
</protein>
<dbReference type="SMART" id="SM00637">
    <property type="entry name" value="CBD_II"/>
    <property type="match status" value="1"/>
</dbReference>
<sequence>MVAALAGALAVVAPATAAHAAVACEVSYSISSWPPNFTANVQIRNTGDETWNGTTVGFRFTGNQTIASMWNHTWTQSGQSVTATSLPWVPPVAPGGTAYFGFTASVFGPNNPPVDWRVNGVPCVAPGAPAVIAEPDLIMIPEGTSRSFTVRLSHPPAQQVSLRMSITGTGTWASPPVILIFTPTNWHTPQSYSVMSMQDADTVDDRAVFTLIVDGYASDIVNFWQVDDD</sequence>
<dbReference type="SUPFAM" id="SSF49384">
    <property type="entry name" value="Carbohydrate-binding domain"/>
    <property type="match status" value="1"/>
</dbReference>
<dbReference type="PROSITE" id="PS51173">
    <property type="entry name" value="CBM2"/>
    <property type="match status" value="1"/>
</dbReference>
<feature type="chain" id="PRO_5045730118" evidence="1">
    <location>
        <begin position="21"/>
        <end position="229"/>
    </location>
</feature>
<accession>A0ABV6M7C6</accession>